<reference evidence="1" key="1">
    <citation type="submission" date="2021-06" db="EMBL/GenBank/DDBJ databases">
        <authorList>
            <person name="Kallberg Y."/>
            <person name="Tangrot J."/>
            <person name="Rosling A."/>
        </authorList>
    </citation>
    <scope>NUCLEOTIDE SEQUENCE</scope>
    <source>
        <strain evidence="1">28 12/20/2015</strain>
    </source>
</reference>
<evidence type="ECO:0000313" key="2">
    <source>
        <dbReference type="Proteomes" id="UP000789366"/>
    </source>
</evidence>
<accession>A0ACA9QSQ3</accession>
<comment type="caution">
    <text evidence="1">The sequence shown here is derived from an EMBL/GenBank/DDBJ whole genome shotgun (WGS) entry which is preliminary data.</text>
</comment>
<proteinExistence type="predicted"/>
<name>A0ACA9QSQ3_9GLOM</name>
<dbReference type="EMBL" id="CAJVPW010049600">
    <property type="protein sequence ID" value="CAG8763347.1"/>
    <property type="molecule type" value="Genomic_DNA"/>
</dbReference>
<evidence type="ECO:0000313" key="1">
    <source>
        <dbReference type="EMBL" id="CAG8763347.1"/>
    </source>
</evidence>
<keyword evidence="2" id="KW-1185">Reference proteome</keyword>
<organism evidence="1 2">
    <name type="scientific">Cetraspora pellucida</name>
    <dbReference type="NCBI Taxonomy" id="1433469"/>
    <lineage>
        <taxon>Eukaryota</taxon>
        <taxon>Fungi</taxon>
        <taxon>Fungi incertae sedis</taxon>
        <taxon>Mucoromycota</taxon>
        <taxon>Glomeromycotina</taxon>
        <taxon>Glomeromycetes</taxon>
        <taxon>Diversisporales</taxon>
        <taxon>Gigasporaceae</taxon>
        <taxon>Cetraspora</taxon>
    </lineage>
</organism>
<protein>
    <submittedName>
        <fullName evidence="1">3983_t:CDS:1</fullName>
    </submittedName>
</protein>
<sequence>MDNSVIELYLRHKVLHSRPLTKNYADKSIIAFIQNNLHLTSRQLWETLQYQSPTLTQKHVHYWWTVFYKKLYYRNDDQFISAAYLLEEHDGYLLLYSNNENRLFELAFITPFLQLLNSAYDEVLIDATYKTNNAEFELY</sequence>
<feature type="non-terminal residue" evidence="1">
    <location>
        <position position="139"/>
    </location>
</feature>
<dbReference type="Proteomes" id="UP000789366">
    <property type="component" value="Unassembled WGS sequence"/>
</dbReference>
<gene>
    <name evidence="1" type="ORF">SPELUC_LOCUS15289</name>
</gene>